<dbReference type="PATRIC" id="fig|408015.6.peg.5052"/>
<reference evidence="10" key="1">
    <citation type="submission" date="2019-08" db="EMBL/GenBank/DDBJ databases">
        <title>Complete genome sequence of a mangrove-derived Streptomyces xiamenensis.</title>
        <authorList>
            <person name="Xu J."/>
        </authorList>
    </citation>
    <scope>NUCLEOTIDE SEQUENCE</scope>
    <source>
        <strain evidence="10">318</strain>
    </source>
</reference>
<dbReference type="PROSITE" id="PS50928">
    <property type="entry name" value="ABC_TM1"/>
    <property type="match status" value="1"/>
</dbReference>
<sequence length="276" mass="29374">MIRSRRIALVLLLPGLVLLLGGVVIPALTMLLSPPRVPTGEVFDRLGRMLSDPYDLAIIWRTLRIGLTVTGLCLTLGFPTAYLLARSRSRWAGVLLALAIFPLLLSNVVRTYGWLVVLGRNGVVGQTIEGLGLADPAPQLLYTEIAVVLGLTQLFLPLAIITCYSAVAQVDANLDEAARGLGAGRIRTLWSVTIPLSMPGIAMAATLVFAGAVTAYTTPYLLGGSRQTMLATQLFRYSGVSLDWAAASATAIIMTVLVLVVYGVSTVLTRAKAVTR</sequence>
<evidence type="ECO:0000256" key="3">
    <source>
        <dbReference type="ARBA" id="ARBA00022448"/>
    </source>
</evidence>
<keyword evidence="5 8" id="KW-0812">Transmembrane</keyword>
<evidence type="ECO:0000256" key="6">
    <source>
        <dbReference type="ARBA" id="ARBA00022989"/>
    </source>
</evidence>
<dbReference type="Pfam" id="PF00528">
    <property type="entry name" value="BPD_transp_1"/>
    <property type="match status" value="1"/>
</dbReference>
<name>A0A0F7FZU6_9ACTN</name>
<feature type="transmembrane region" description="Helical" evidence="8">
    <location>
        <begin position="63"/>
        <end position="84"/>
    </location>
</feature>
<dbReference type="GO" id="GO:0055085">
    <property type="term" value="P:transmembrane transport"/>
    <property type="evidence" value="ECO:0007669"/>
    <property type="project" value="InterPro"/>
</dbReference>
<evidence type="ECO:0000256" key="8">
    <source>
        <dbReference type="RuleBase" id="RU363032"/>
    </source>
</evidence>
<dbReference type="Proteomes" id="UP000034034">
    <property type="component" value="Chromosome"/>
</dbReference>
<keyword evidence="7 8" id="KW-0472">Membrane</keyword>
<feature type="transmembrane region" description="Helical" evidence="8">
    <location>
        <begin position="91"/>
        <end position="109"/>
    </location>
</feature>
<keyword evidence="6 8" id="KW-1133">Transmembrane helix</keyword>
<dbReference type="EMBL" id="CP009922">
    <property type="protein sequence ID" value="AKG46370.1"/>
    <property type="molecule type" value="Genomic_DNA"/>
</dbReference>
<dbReference type="KEGG" id="sxi:SXIM_49860"/>
<feature type="transmembrane region" description="Helical" evidence="8">
    <location>
        <begin position="145"/>
        <end position="167"/>
    </location>
</feature>
<dbReference type="PANTHER" id="PTHR42929:SF5">
    <property type="entry name" value="ABC TRANSPORTER PERMEASE PROTEIN"/>
    <property type="match status" value="1"/>
</dbReference>
<proteinExistence type="inferred from homology"/>
<evidence type="ECO:0000313" key="10">
    <source>
        <dbReference type="EMBL" id="AKG46370.1"/>
    </source>
</evidence>
<dbReference type="HOGENOM" id="CLU_016047_18_2_11"/>
<keyword evidence="3 8" id="KW-0813">Transport</keyword>
<evidence type="ECO:0000256" key="4">
    <source>
        <dbReference type="ARBA" id="ARBA00022475"/>
    </source>
</evidence>
<dbReference type="PANTHER" id="PTHR42929">
    <property type="entry name" value="INNER MEMBRANE ABC TRANSPORTER PERMEASE PROTEIN YDCU-RELATED-RELATED"/>
    <property type="match status" value="1"/>
</dbReference>
<dbReference type="STRING" id="408015.SXIM_49860"/>
<evidence type="ECO:0000256" key="5">
    <source>
        <dbReference type="ARBA" id="ARBA00022692"/>
    </source>
</evidence>
<dbReference type="InterPro" id="IPR035906">
    <property type="entry name" value="MetI-like_sf"/>
</dbReference>
<feature type="transmembrane region" description="Helical" evidence="8">
    <location>
        <begin position="188"/>
        <end position="216"/>
    </location>
</feature>
<accession>A0A0F7FZU6</accession>
<dbReference type="GO" id="GO:0005886">
    <property type="term" value="C:plasma membrane"/>
    <property type="evidence" value="ECO:0007669"/>
    <property type="project" value="UniProtKB-SubCell"/>
</dbReference>
<feature type="transmembrane region" description="Helical" evidence="8">
    <location>
        <begin position="244"/>
        <end position="268"/>
    </location>
</feature>
<comment type="similarity">
    <text evidence="2">Belongs to the binding-protein-dependent transport system permease family. CysTW subfamily.</text>
</comment>
<evidence type="ECO:0000256" key="7">
    <source>
        <dbReference type="ARBA" id="ARBA00023136"/>
    </source>
</evidence>
<dbReference type="Gene3D" id="1.10.3720.10">
    <property type="entry name" value="MetI-like"/>
    <property type="match status" value="1"/>
</dbReference>
<organism evidence="10 11">
    <name type="scientific">Streptomyces xiamenensis</name>
    <dbReference type="NCBI Taxonomy" id="408015"/>
    <lineage>
        <taxon>Bacteria</taxon>
        <taxon>Bacillati</taxon>
        <taxon>Actinomycetota</taxon>
        <taxon>Actinomycetes</taxon>
        <taxon>Kitasatosporales</taxon>
        <taxon>Streptomycetaceae</taxon>
        <taxon>Streptomyces</taxon>
    </lineage>
</organism>
<feature type="domain" description="ABC transmembrane type-1" evidence="9">
    <location>
        <begin position="59"/>
        <end position="265"/>
    </location>
</feature>
<evidence type="ECO:0000259" key="9">
    <source>
        <dbReference type="PROSITE" id="PS50928"/>
    </source>
</evidence>
<evidence type="ECO:0000313" key="11">
    <source>
        <dbReference type="Proteomes" id="UP000034034"/>
    </source>
</evidence>
<protein>
    <submittedName>
        <fullName evidence="10">Spermidine/putrescine ABC transporter, permease protein</fullName>
    </submittedName>
</protein>
<evidence type="ECO:0000256" key="2">
    <source>
        <dbReference type="ARBA" id="ARBA00007069"/>
    </source>
</evidence>
<dbReference type="InterPro" id="IPR000515">
    <property type="entry name" value="MetI-like"/>
</dbReference>
<keyword evidence="11" id="KW-1185">Reference proteome</keyword>
<evidence type="ECO:0000256" key="1">
    <source>
        <dbReference type="ARBA" id="ARBA00004651"/>
    </source>
</evidence>
<gene>
    <name evidence="10" type="ORF">SXIM_49860</name>
</gene>
<keyword evidence="4" id="KW-1003">Cell membrane</keyword>
<dbReference type="RefSeq" id="WP_030731403.1">
    <property type="nucleotide sequence ID" value="NZ_CP009922.3"/>
</dbReference>
<dbReference type="AlphaFoldDB" id="A0A0F7FZU6"/>
<dbReference type="CDD" id="cd06261">
    <property type="entry name" value="TM_PBP2"/>
    <property type="match status" value="1"/>
</dbReference>
<comment type="subcellular location">
    <subcellularLocation>
        <location evidence="1 8">Cell membrane</location>
        <topology evidence="1 8">Multi-pass membrane protein</topology>
    </subcellularLocation>
</comment>
<dbReference type="SUPFAM" id="SSF161098">
    <property type="entry name" value="MetI-like"/>
    <property type="match status" value="1"/>
</dbReference>